<sequence>MSTKQLQGKWGGFSDKVFFDNDTATDRARACCVLFRDEVAFAVNDGKPFAGFVPIYYQTQVVAGINYKILVMVSDQVGARGHVMMEVFWPPGPKAMPELTCAKRE</sequence>
<gene>
    <name evidence="2" type="primary">LOC109461866</name>
</gene>
<dbReference type="InterPro" id="IPR046350">
    <property type="entry name" value="Cystatin_sf"/>
</dbReference>
<dbReference type="KEGG" id="bbel:109461866"/>
<keyword evidence="1" id="KW-1185">Reference proteome</keyword>
<accession>A0A6P4XT74</accession>
<dbReference type="OrthoDB" id="2429551at2759"/>
<protein>
    <submittedName>
        <fullName evidence="2">Uncharacterized protein LOC109461866</fullName>
    </submittedName>
</protein>
<dbReference type="SUPFAM" id="SSF54403">
    <property type="entry name" value="Cystatin/monellin"/>
    <property type="match status" value="1"/>
</dbReference>
<dbReference type="Gene3D" id="3.10.450.10">
    <property type="match status" value="1"/>
</dbReference>
<name>A0A6P4XT74_BRABE</name>
<evidence type="ECO:0000313" key="2">
    <source>
        <dbReference type="RefSeq" id="XP_019613894.1"/>
    </source>
</evidence>
<dbReference type="GeneID" id="109461866"/>
<evidence type="ECO:0000313" key="1">
    <source>
        <dbReference type="Proteomes" id="UP000515135"/>
    </source>
</evidence>
<dbReference type="AlphaFoldDB" id="A0A6P4XT74"/>
<organism evidence="1 2">
    <name type="scientific">Branchiostoma belcheri</name>
    <name type="common">Amphioxus</name>
    <dbReference type="NCBI Taxonomy" id="7741"/>
    <lineage>
        <taxon>Eukaryota</taxon>
        <taxon>Metazoa</taxon>
        <taxon>Chordata</taxon>
        <taxon>Cephalochordata</taxon>
        <taxon>Leptocardii</taxon>
        <taxon>Amphioxiformes</taxon>
        <taxon>Branchiostomatidae</taxon>
        <taxon>Branchiostoma</taxon>
    </lineage>
</organism>
<reference evidence="2" key="1">
    <citation type="submission" date="2025-08" db="UniProtKB">
        <authorList>
            <consortium name="RefSeq"/>
        </authorList>
    </citation>
    <scope>IDENTIFICATION</scope>
    <source>
        <tissue evidence="2">Gonad</tissue>
    </source>
</reference>
<dbReference type="RefSeq" id="XP_019613894.1">
    <property type="nucleotide sequence ID" value="XM_019758335.1"/>
</dbReference>
<proteinExistence type="predicted"/>
<dbReference type="Proteomes" id="UP000515135">
    <property type="component" value="Unplaced"/>
</dbReference>